<evidence type="ECO:0000259" key="2">
    <source>
        <dbReference type="Pfam" id="PF20150"/>
    </source>
</evidence>
<evidence type="ECO:0000256" key="1">
    <source>
        <dbReference type="SAM" id="SignalP"/>
    </source>
</evidence>
<evidence type="ECO:0000313" key="3">
    <source>
        <dbReference type="EMBL" id="RMZ66261.1"/>
    </source>
</evidence>
<dbReference type="PANTHER" id="PTHR42085">
    <property type="entry name" value="F-BOX DOMAIN-CONTAINING PROTEIN"/>
    <property type="match status" value="1"/>
</dbReference>
<proteinExistence type="predicted"/>
<feature type="signal peptide" evidence="1">
    <location>
        <begin position="1"/>
        <end position="28"/>
    </location>
</feature>
<dbReference type="EMBL" id="KE747806">
    <property type="protein sequence ID" value="RMZ66261.1"/>
    <property type="molecule type" value="Genomic_DNA"/>
</dbReference>
<reference evidence="3 4" key="1">
    <citation type="journal article" date="2014" name="PLoS ONE">
        <title>De novo Genome Assembly of the Fungal Plant Pathogen Pyrenophora semeniperda.</title>
        <authorList>
            <person name="Soliai M.M."/>
            <person name="Meyer S.E."/>
            <person name="Udall J.A."/>
            <person name="Elzinga D.E."/>
            <person name="Hermansen R.A."/>
            <person name="Bodily P.M."/>
            <person name="Hart A.A."/>
            <person name="Coleman C.E."/>
        </authorList>
    </citation>
    <scope>NUCLEOTIDE SEQUENCE [LARGE SCALE GENOMIC DNA]</scope>
    <source>
        <strain evidence="3 4">CCB06</strain>
        <tissue evidence="3">Mycelium</tissue>
    </source>
</reference>
<dbReference type="InterPro" id="IPR045518">
    <property type="entry name" value="2EXR"/>
</dbReference>
<dbReference type="Pfam" id="PF20150">
    <property type="entry name" value="2EXR"/>
    <property type="match status" value="1"/>
</dbReference>
<dbReference type="AlphaFoldDB" id="A0A3M7LVK8"/>
<name>A0A3M7LVK8_9PLEO</name>
<feature type="domain" description="2EXR" evidence="2">
    <location>
        <begin position="56"/>
        <end position="150"/>
    </location>
</feature>
<sequence>MSRAVTPLNLPALFCFFFPCPLTPPASMAGYEVSLEKIMTNNKTVDITAANQRNSPFLRLPAEIRNMIFTYVSKDTTIISVSSKGYRASCEAYWGRTIGPDQTELRFFELPVPLLFTCKQIRLEATSLVYSLALYDVTDHRLMGTHAFNPRSCGTITSLVVNVSWILDLHYLYPGTGDLEPPPDRAILPSLNRLCMDEGITWSAREREKAVRVWFRKPELEVDIRDYQDWWSKWHDSPMLVWQEKLLDDWRASTPPGAASRSK</sequence>
<feature type="chain" id="PRO_5018068472" description="2EXR domain-containing protein" evidence="1">
    <location>
        <begin position="29"/>
        <end position="263"/>
    </location>
</feature>
<keyword evidence="4" id="KW-1185">Reference proteome</keyword>
<dbReference type="PANTHER" id="PTHR42085:SF1">
    <property type="entry name" value="F-BOX DOMAIN-CONTAINING PROTEIN"/>
    <property type="match status" value="1"/>
</dbReference>
<organism evidence="3 4">
    <name type="scientific">Pyrenophora seminiperda CCB06</name>
    <dbReference type="NCBI Taxonomy" id="1302712"/>
    <lineage>
        <taxon>Eukaryota</taxon>
        <taxon>Fungi</taxon>
        <taxon>Dikarya</taxon>
        <taxon>Ascomycota</taxon>
        <taxon>Pezizomycotina</taxon>
        <taxon>Dothideomycetes</taxon>
        <taxon>Pleosporomycetidae</taxon>
        <taxon>Pleosporales</taxon>
        <taxon>Pleosporineae</taxon>
        <taxon>Pleosporaceae</taxon>
        <taxon>Pyrenophora</taxon>
    </lineage>
</organism>
<keyword evidence="1" id="KW-0732">Signal</keyword>
<dbReference type="OrthoDB" id="3645052at2759"/>
<gene>
    <name evidence="3" type="ORF">GMOD_00005348</name>
</gene>
<accession>A0A3M7LVK8</accession>
<dbReference type="InterPro" id="IPR038883">
    <property type="entry name" value="AN11006-like"/>
</dbReference>
<evidence type="ECO:0000313" key="4">
    <source>
        <dbReference type="Proteomes" id="UP000265663"/>
    </source>
</evidence>
<dbReference type="Proteomes" id="UP000265663">
    <property type="component" value="Unassembled WGS sequence"/>
</dbReference>
<protein>
    <recommendedName>
        <fullName evidence="2">2EXR domain-containing protein</fullName>
    </recommendedName>
</protein>